<dbReference type="SUPFAM" id="SSF74653">
    <property type="entry name" value="TolA/TonB C-terminal domain"/>
    <property type="match status" value="1"/>
</dbReference>
<sequence length="134" mass="14994">MKCLFLKYGLCLFLLLQAGICFSQQEKQSAEVYTTAEQMPSFPGGKDAMSKYIRRHLRYPKSAMKNAVHGKVVVRFVVEADGSITHTEIISSLDAACDKEALRVVSGMPKWDPGMQNGNFVAVYYNLPITFAMF</sequence>
<comment type="similarity">
    <text evidence="2">Belongs to the TonB family.</text>
</comment>
<evidence type="ECO:0000256" key="7">
    <source>
        <dbReference type="ARBA" id="ARBA00022927"/>
    </source>
</evidence>
<evidence type="ECO:0000256" key="1">
    <source>
        <dbReference type="ARBA" id="ARBA00004383"/>
    </source>
</evidence>
<dbReference type="Pfam" id="PF03544">
    <property type="entry name" value="TonB_C"/>
    <property type="match status" value="1"/>
</dbReference>
<dbReference type="NCBIfam" id="TIGR01352">
    <property type="entry name" value="tonB_Cterm"/>
    <property type="match status" value="1"/>
</dbReference>
<reference evidence="12 13" key="1">
    <citation type="submission" date="2019-09" db="EMBL/GenBank/DDBJ databases">
        <title>Genome sequence and assembly of Taibaiella sp.</title>
        <authorList>
            <person name="Chhetri G."/>
        </authorList>
    </citation>
    <scope>NUCLEOTIDE SEQUENCE [LARGE SCALE GENOMIC DNA]</scope>
    <source>
        <strain evidence="12 13">KVB11</strain>
    </source>
</reference>
<evidence type="ECO:0000256" key="2">
    <source>
        <dbReference type="ARBA" id="ARBA00006555"/>
    </source>
</evidence>
<evidence type="ECO:0000256" key="8">
    <source>
        <dbReference type="ARBA" id="ARBA00022989"/>
    </source>
</evidence>
<keyword evidence="10" id="KW-0732">Signal</keyword>
<dbReference type="PANTHER" id="PTHR33446:SF2">
    <property type="entry name" value="PROTEIN TONB"/>
    <property type="match status" value="1"/>
</dbReference>
<protein>
    <submittedName>
        <fullName evidence="12">Energy transducer TonB</fullName>
    </submittedName>
</protein>
<evidence type="ECO:0000256" key="10">
    <source>
        <dbReference type="SAM" id="SignalP"/>
    </source>
</evidence>
<keyword evidence="8" id="KW-1133">Transmembrane helix</keyword>
<keyword evidence="4" id="KW-1003">Cell membrane</keyword>
<evidence type="ECO:0000313" key="12">
    <source>
        <dbReference type="EMBL" id="KAA5536641.1"/>
    </source>
</evidence>
<dbReference type="Proteomes" id="UP000323632">
    <property type="component" value="Unassembled WGS sequence"/>
</dbReference>
<comment type="subcellular location">
    <subcellularLocation>
        <location evidence="1">Cell inner membrane</location>
        <topology evidence="1">Single-pass membrane protein</topology>
        <orientation evidence="1">Periplasmic side</orientation>
    </subcellularLocation>
</comment>
<comment type="caution">
    <text evidence="12">The sequence shown here is derived from an EMBL/GenBank/DDBJ whole genome shotgun (WGS) entry which is preliminary data.</text>
</comment>
<name>A0A5M6CN58_9BACT</name>
<evidence type="ECO:0000259" key="11">
    <source>
        <dbReference type="PROSITE" id="PS52015"/>
    </source>
</evidence>
<dbReference type="GO" id="GO:0031992">
    <property type="term" value="F:energy transducer activity"/>
    <property type="evidence" value="ECO:0007669"/>
    <property type="project" value="TreeGrafter"/>
</dbReference>
<evidence type="ECO:0000256" key="5">
    <source>
        <dbReference type="ARBA" id="ARBA00022519"/>
    </source>
</evidence>
<gene>
    <name evidence="12" type="ORF">F0919_02935</name>
</gene>
<dbReference type="PANTHER" id="PTHR33446">
    <property type="entry name" value="PROTEIN TONB-RELATED"/>
    <property type="match status" value="1"/>
</dbReference>
<dbReference type="GO" id="GO:0015031">
    <property type="term" value="P:protein transport"/>
    <property type="evidence" value="ECO:0007669"/>
    <property type="project" value="UniProtKB-KW"/>
</dbReference>
<dbReference type="InterPro" id="IPR006260">
    <property type="entry name" value="TonB/TolA_C"/>
</dbReference>
<keyword evidence="5" id="KW-0997">Cell inner membrane</keyword>
<organism evidence="12 13">
    <name type="scientific">Taibaiella lutea</name>
    <dbReference type="NCBI Taxonomy" id="2608001"/>
    <lineage>
        <taxon>Bacteria</taxon>
        <taxon>Pseudomonadati</taxon>
        <taxon>Bacteroidota</taxon>
        <taxon>Chitinophagia</taxon>
        <taxon>Chitinophagales</taxon>
        <taxon>Chitinophagaceae</taxon>
        <taxon>Taibaiella</taxon>
    </lineage>
</organism>
<dbReference type="Gene3D" id="3.30.1150.10">
    <property type="match status" value="1"/>
</dbReference>
<evidence type="ECO:0000256" key="9">
    <source>
        <dbReference type="ARBA" id="ARBA00023136"/>
    </source>
</evidence>
<dbReference type="GO" id="GO:0098797">
    <property type="term" value="C:plasma membrane protein complex"/>
    <property type="evidence" value="ECO:0007669"/>
    <property type="project" value="TreeGrafter"/>
</dbReference>
<feature type="domain" description="TonB C-terminal" evidence="11">
    <location>
        <begin position="44"/>
        <end position="134"/>
    </location>
</feature>
<evidence type="ECO:0000256" key="6">
    <source>
        <dbReference type="ARBA" id="ARBA00022692"/>
    </source>
</evidence>
<dbReference type="InterPro" id="IPR051045">
    <property type="entry name" value="TonB-dependent_transducer"/>
</dbReference>
<keyword evidence="3" id="KW-0813">Transport</keyword>
<dbReference type="EMBL" id="VWSH01000001">
    <property type="protein sequence ID" value="KAA5536641.1"/>
    <property type="molecule type" value="Genomic_DNA"/>
</dbReference>
<accession>A0A5M6CN58</accession>
<feature type="chain" id="PRO_5024426722" evidence="10">
    <location>
        <begin position="24"/>
        <end position="134"/>
    </location>
</feature>
<dbReference type="AlphaFoldDB" id="A0A5M6CN58"/>
<dbReference type="GO" id="GO:0055085">
    <property type="term" value="P:transmembrane transport"/>
    <property type="evidence" value="ECO:0007669"/>
    <property type="project" value="InterPro"/>
</dbReference>
<evidence type="ECO:0000256" key="3">
    <source>
        <dbReference type="ARBA" id="ARBA00022448"/>
    </source>
</evidence>
<evidence type="ECO:0000256" key="4">
    <source>
        <dbReference type="ARBA" id="ARBA00022475"/>
    </source>
</evidence>
<keyword evidence="6" id="KW-0812">Transmembrane</keyword>
<feature type="signal peptide" evidence="10">
    <location>
        <begin position="1"/>
        <end position="23"/>
    </location>
</feature>
<evidence type="ECO:0000313" key="13">
    <source>
        <dbReference type="Proteomes" id="UP000323632"/>
    </source>
</evidence>
<dbReference type="PROSITE" id="PS52015">
    <property type="entry name" value="TONB_CTD"/>
    <property type="match status" value="1"/>
</dbReference>
<keyword evidence="9" id="KW-0472">Membrane</keyword>
<keyword evidence="7" id="KW-0653">Protein transport</keyword>
<dbReference type="RefSeq" id="WP_150031218.1">
    <property type="nucleotide sequence ID" value="NZ_VWSH01000001.1"/>
</dbReference>
<proteinExistence type="inferred from homology"/>
<keyword evidence="13" id="KW-1185">Reference proteome</keyword>
<dbReference type="InterPro" id="IPR037682">
    <property type="entry name" value="TonB_C"/>
</dbReference>